<comment type="caution">
    <text evidence="4">The sequence shown here is derived from an EMBL/GenBank/DDBJ whole genome shotgun (WGS) entry which is preliminary data.</text>
</comment>
<dbReference type="RefSeq" id="WP_124397677.1">
    <property type="nucleotide sequence ID" value="NZ_BHZE01000008.1"/>
</dbReference>
<dbReference type="AlphaFoldDB" id="A0A401XKQ6"/>
<evidence type="ECO:0000256" key="2">
    <source>
        <dbReference type="ARBA" id="ARBA00022801"/>
    </source>
</evidence>
<accession>A0A401XKQ6</accession>
<dbReference type="PANTHER" id="PTHR10655:SF17">
    <property type="entry name" value="LYSOPHOSPHOLIPASE-LIKE PROTEIN 1"/>
    <property type="match status" value="1"/>
</dbReference>
<organism evidence="4 5">
    <name type="scientific">Thermaurantimonas aggregans</name>
    <dbReference type="NCBI Taxonomy" id="2173829"/>
    <lineage>
        <taxon>Bacteria</taxon>
        <taxon>Pseudomonadati</taxon>
        <taxon>Bacteroidota</taxon>
        <taxon>Flavobacteriia</taxon>
        <taxon>Flavobacteriales</taxon>
        <taxon>Schleiferiaceae</taxon>
        <taxon>Thermaurantimonas</taxon>
    </lineage>
</organism>
<dbReference type="OrthoDB" id="9795555at2"/>
<evidence type="ECO:0000256" key="1">
    <source>
        <dbReference type="ARBA" id="ARBA00006499"/>
    </source>
</evidence>
<evidence type="ECO:0000313" key="5">
    <source>
        <dbReference type="Proteomes" id="UP000286715"/>
    </source>
</evidence>
<feature type="domain" description="Phospholipase/carboxylesterase/thioesterase" evidence="3">
    <location>
        <begin position="19"/>
        <end position="217"/>
    </location>
</feature>
<name>A0A401XKQ6_9FLAO</name>
<dbReference type="EMBL" id="BHZE01000008">
    <property type="protein sequence ID" value="GCD77615.1"/>
    <property type="molecule type" value="Genomic_DNA"/>
</dbReference>
<dbReference type="Proteomes" id="UP000286715">
    <property type="component" value="Unassembled WGS sequence"/>
</dbReference>
<dbReference type="GO" id="GO:0016787">
    <property type="term" value="F:hydrolase activity"/>
    <property type="evidence" value="ECO:0007669"/>
    <property type="project" value="UniProtKB-KW"/>
</dbReference>
<dbReference type="InterPro" id="IPR029058">
    <property type="entry name" value="AB_hydrolase_fold"/>
</dbReference>
<reference evidence="4 5" key="1">
    <citation type="submission" date="2018-11" db="EMBL/GenBank/DDBJ databases">
        <title>Schleiferia aggregans sp. nov., a moderately thermophilic heterotrophic bacterium isolated from microbial mats at a terrestrial hot spring.</title>
        <authorList>
            <person name="Iino T."/>
            <person name="Ohkuma M."/>
            <person name="Haruta S."/>
        </authorList>
    </citation>
    <scope>NUCLEOTIDE SEQUENCE [LARGE SCALE GENOMIC DNA]</scope>
    <source>
        <strain evidence="4 5">LA</strain>
    </source>
</reference>
<dbReference type="SUPFAM" id="SSF53474">
    <property type="entry name" value="alpha/beta-Hydrolases"/>
    <property type="match status" value="1"/>
</dbReference>
<evidence type="ECO:0000259" key="3">
    <source>
        <dbReference type="Pfam" id="PF02230"/>
    </source>
</evidence>
<sequence>MIEHKTGLIYQYRKPSLKTARGAIFMVHGYGSHELDLFSFADELPGDVHIYSLRAPYRLLWGGYCWYNIDFSADGRVIGQNLEEAHTSKELIHTFIQNTMKDTGLQPGNAILMGFSQGAILGYAVALTYPESLSALVAMSGYINNQLLPESMPYERLKHLEILITHGTEDPIIPFDWAKRSADFLERNNLSHRFYGYHAGHGIDSQSFFEIKKFVSQKISSF</sequence>
<comment type="similarity">
    <text evidence="1">Belongs to the AB hydrolase superfamily. AB hydrolase 2 family.</text>
</comment>
<gene>
    <name evidence="4" type="ORF">JCM31826_10970</name>
</gene>
<keyword evidence="5" id="KW-1185">Reference proteome</keyword>
<dbReference type="Pfam" id="PF02230">
    <property type="entry name" value="Abhydrolase_2"/>
    <property type="match status" value="1"/>
</dbReference>
<evidence type="ECO:0000313" key="4">
    <source>
        <dbReference type="EMBL" id="GCD77615.1"/>
    </source>
</evidence>
<protein>
    <submittedName>
        <fullName evidence="4">Phospholipase</fullName>
    </submittedName>
</protein>
<dbReference type="Gene3D" id="3.40.50.1820">
    <property type="entry name" value="alpha/beta hydrolase"/>
    <property type="match status" value="1"/>
</dbReference>
<dbReference type="InterPro" id="IPR050565">
    <property type="entry name" value="LYPA1-2/EST-like"/>
</dbReference>
<dbReference type="InterPro" id="IPR003140">
    <property type="entry name" value="PLipase/COase/thioEstase"/>
</dbReference>
<keyword evidence="2" id="KW-0378">Hydrolase</keyword>
<proteinExistence type="inferred from homology"/>
<dbReference type="PANTHER" id="PTHR10655">
    <property type="entry name" value="LYSOPHOSPHOLIPASE-RELATED"/>
    <property type="match status" value="1"/>
</dbReference>